<evidence type="ECO:0000313" key="4">
    <source>
        <dbReference type="Proteomes" id="UP000053841"/>
    </source>
</evidence>
<evidence type="ECO:0000256" key="2">
    <source>
        <dbReference type="SAM" id="SignalP"/>
    </source>
</evidence>
<dbReference type="RefSeq" id="XP_007708129.1">
    <property type="nucleotide sequence ID" value="XM_007709939.1"/>
</dbReference>
<gene>
    <name evidence="3" type="ORF">COCCADRAFT_1572</name>
</gene>
<name>W6YIW5_COCC2</name>
<feature type="chain" id="PRO_5004889121" evidence="2">
    <location>
        <begin position="17"/>
        <end position="84"/>
    </location>
</feature>
<keyword evidence="4" id="KW-1185">Reference proteome</keyword>
<protein>
    <submittedName>
        <fullName evidence="3">Uncharacterized protein</fullName>
    </submittedName>
</protein>
<evidence type="ECO:0000313" key="3">
    <source>
        <dbReference type="EMBL" id="EUC37515.1"/>
    </source>
</evidence>
<feature type="region of interest" description="Disordered" evidence="1">
    <location>
        <begin position="43"/>
        <end position="64"/>
    </location>
</feature>
<evidence type="ECO:0000256" key="1">
    <source>
        <dbReference type="SAM" id="MobiDB-lite"/>
    </source>
</evidence>
<dbReference type="HOGENOM" id="CLU_193144_0_0_1"/>
<dbReference type="KEGG" id="bze:COCCADRAFT_1572"/>
<dbReference type="EMBL" id="KI964550">
    <property type="protein sequence ID" value="EUC37515.1"/>
    <property type="molecule type" value="Genomic_DNA"/>
</dbReference>
<dbReference type="Proteomes" id="UP000053841">
    <property type="component" value="Unassembled WGS sequence"/>
</dbReference>
<organism evidence="3 4">
    <name type="scientific">Cochliobolus carbonum (strain 26-R-13)</name>
    <name type="common">Maize leaf spot fungus</name>
    <name type="synonym">Bipolaris zeicola</name>
    <dbReference type="NCBI Taxonomy" id="930089"/>
    <lineage>
        <taxon>Eukaryota</taxon>
        <taxon>Fungi</taxon>
        <taxon>Dikarya</taxon>
        <taxon>Ascomycota</taxon>
        <taxon>Pezizomycotina</taxon>
        <taxon>Dothideomycetes</taxon>
        <taxon>Pleosporomycetidae</taxon>
        <taxon>Pleosporales</taxon>
        <taxon>Pleosporineae</taxon>
        <taxon>Pleosporaceae</taxon>
        <taxon>Bipolaris</taxon>
    </lineage>
</organism>
<keyword evidence="2" id="KW-0732">Signal</keyword>
<feature type="signal peptide" evidence="2">
    <location>
        <begin position="1"/>
        <end position="16"/>
    </location>
</feature>
<dbReference type="GeneID" id="19144819"/>
<sequence length="84" mass="8814">MKSFIAILAFASCALAAPIAQGSYDGYGDYANVPTEAPAEYADYGDYGNAPPVENPNPPADYADYGAYPPPAGGYGEYTGYKKE</sequence>
<accession>W6YIW5</accession>
<reference evidence="3 4" key="1">
    <citation type="journal article" date="2013" name="PLoS Genet.">
        <title>Comparative genome structure, secondary metabolite, and effector coding capacity across Cochliobolus pathogens.</title>
        <authorList>
            <person name="Condon B.J."/>
            <person name="Leng Y."/>
            <person name="Wu D."/>
            <person name="Bushley K.E."/>
            <person name="Ohm R.A."/>
            <person name="Otillar R."/>
            <person name="Martin J."/>
            <person name="Schackwitz W."/>
            <person name="Grimwood J."/>
            <person name="MohdZainudin N."/>
            <person name="Xue C."/>
            <person name="Wang R."/>
            <person name="Manning V.A."/>
            <person name="Dhillon B."/>
            <person name="Tu Z.J."/>
            <person name="Steffenson B.J."/>
            <person name="Salamov A."/>
            <person name="Sun H."/>
            <person name="Lowry S."/>
            <person name="LaButti K."/>
            <person name="Han J."/>
            <person name="Copeland A."/>
            <person name="Lindquist E."/>
            <person name="Barry K."/>
            <person name="Schmutz J."/>
            <person name="Baker S.E."/>
            <person name="Ciuffetti L.M."/>
            <person name="Grigoriev I.V."/>
            <person name="Zhong S."/>
            <person name="Turgeon B.G."/>
        </authorList>
    </citation>
    <scope>NUCLEOTIDE SEQUENCE [LARGE SCALE GENOMIC DNA]</scope>
    <source>
        <strain evidence="3 4">26-R-13</strain>
    </source>
</reference>
<proteinExistence type="predicted"/>
<dbReference type="AlphaFoldDB" id="W6YIW5"/>